<feature type="transmembrane region" description="Helical" evidence="10">
    <location>
        <begin position="131"/>
        <end position="155"/>
    </location>
</feature>
<evidence type="ECO:0000313" key="14">
    <source>
        <dbReference type="Proteomes" id="UP000652430"/>
    </source>
</evidence>
<feature type="compositionally biased region" description="Basic residues" evidence="9">
    <location>
        <begin position="1"/>
        <end position="10"/>
    </location>
</feature>
<feature type="compositionally biased region" description="Basic residues" evidence="9">
    <location>
        <begin position="34"/>
        <end position="46"/>
    </location>
</feature>
<feature type="transmembrane region" description="Helical" evidence="10">
    <location>
        <begin position="73"/>
        <end position="93"/>
    </location>
</feature>
<gene>
    <name evidence="13" type="ORF">GCM10008023_16910</name>
</gene>
<keyword evidence="6 10" id="KW-1133">Transmembrane helix</keyword>
<feature type="region of interest" description="Disordered" evidence="9">
    <location>
        <begin position="1"/>
        <end position="57"/>
    </location>
</feature>
<dbReference type="InterPro" id="IPR058533">
    <property type="entry name" value="Cation_efflux_TM"/>
</dbReference>
<evidence type="ECO:0000256" key="1">
    <source>
        <dbReference type="ARBA" id="ARBA00004141"/>
    </source>
</evidence>
<dbReference type="SUPFAM" id="SSF161111">
    <property type="entry name" value="Cation efflux protein transmembrane domain-like"/>
    <property type="match status" value="1"/>
</dbReference>
<proteinExistence type="inferred from homology"/>
<evidence type="ECO:0000259" key="11">
    <source>
        <dbReference type="Pfam" id="PF01545"/>
    </source>
</evidence>
<feature type="domain" description="Cation efflux protein cytoplasmic" evidence="12">
    <location>
        <begin position="260"/>
        <end position="333"/>
    </location>
</feature>
<feature type="domain" description="Cation efflux protein transmembrane" evidence="11">
    <location>
        <begin position="67"/>
        <end position="253"/>
    </location>
</feature>
<name>A0ABQ3LFK3_9SPHN</name>
<keyword evidence="14" id="KW-1185">Reference proteome</keyword>
<evidence type="ECO:0000256" key="4">
    <source>
        <dbReference type="ARBA" id="ARBA00022692"/>
    </source>
</evidence>
<dbReference type="Proteomes" id="UP000652430">
    <property type="component" value="Unassembled WGS sequence"/>
</dbReference>
<keyword evidence="3" id="KW-0813">Transport</keyword>
<dbReference type="EMBL" id="BNAQ01000002">
    <property type="protein sequence ID" value="GHH14804.1"/>
    <property type="molecule type" value="Genomic_DNA"/>
</dbReference>
<dbReference type="NCBIfam" id="TIGR01297">
    <property type="entry name" value="CDF"/>
    <property type="match status" value="1"/>
</dbReference>
<sequence>MARELRRHSQRPSISRNRDARRASRVSEIVVAGHSHHHHGHSHGAGHSHAGHDHGPPAAGHDRAFAIGITLNLGFIVAEVVFGLIAGSVALLADAGHNLSDVLGLGAAWAAIALGRRAASKRFTYGLKGSTILAALLNALLLLVALGAIVLEAVQRIATPAPVDGPTVAWVAGAGIVVNGVTALLFMRGRKDDLNIRGAYLHMLSDAMVSAGVVVSGLVIWLSGATWIDPIVSIVIAVLIFLQTWGLLRESVEMALAAVPRSIDSDAVWEELRELPGVARVHHVHIWPMSTTETVLTAHLVMPGGHPGDAFLDRARTMLKAHFGIGHATLQVELDGADATEPKLGC</sequence>
<evidence type="ECO:0000256" key="7">
    <source>
        <dbReference type="ARBA" id="ARBA00023065"/>
    </source>
</evidence>
<comment type="subcellular location">
    <subcellularLocation>
        <location evidence="1">Membrane</location>
        <topology evidence="1">Multi-pass membrane protein</topology>
    </subcellularLocation>
</comment>
<keyword evidence="5" id="KW-0864">Zinc transport</keyword>
<keyword evidence="8 10" id="KW-0472">Membrane</keyword>
<comment type="caution">
    <text evidence="13">The sequence shown here is derived from an EMBL/GenBank/DDBJ whole genome shotgun (WGS) entry which is preliminary data.</text>
</comment>
<accession>A0ABQ3LFK3</accession>
<dbReference type="PANTHER" id="PTHR11562">
    <property type="entry name" value="CATION EFFLUX PROTEIN/ ZINC TRANSPORTER"/>
    <property type="match status" value="1"/>
</dbReference>
<dbReference type="InterPro" id="IPR050681">
    <property type="entry name" value="CDF/SLC30A"/>
</dbReference>
<reference evidence="14" key="1">
    <citation type="journal article" date="2019" name="Int. J. Syst. Evol. Microbiol.">
        <title>The Global Catalogue of Microorganisms (GCM) 10K type strain sequencing project: providing services to taxonomists for standard genome sequencing and annotation.</title>
        <authorList>
            <consortium name="The Broad Institute Genomics Platform"/>
            <consortium name="The Broad Institute Genome Sequencing Center for Infectious Disease"/>
            <person name="Wu L."/>
            <person name="Ma J."/>
        </authorList>
    </citation>
    <scope>NUCLEOTIDE SEQUENCE [LARGE SCALE GENOMIC DNA]</scope>
    <source>
        <strain evidence="14">CGMCC 1.8957</strain>
    </source>
</reference>
<evidence type="ECO:0000256" key="3">
    <source>
        <dbReference type="ARBA" id="ARBA00022448"/>
    </source>
</evidence>
<dbReference type="Pfam" id="PF01545">
    <property type="entry name" value="Cation_efflux"/>
    <property type="match status" value="1"/>
</dbReference>
<dbReference type="Gene3D" id="1.20.1510.10">
    <property type="entry name" value="Cation efflux protein transmembrane domain"/>
    <property type="match status" value="1"/>
</dbReference>
<feature type="transmembrane region" description="Helical" evidence="10">
    <location>
        <begin position="99"/>
        <end position="119"/>
    </location>
</feature>
<dbReference type="InterPro" id="IPR027469">
    <property type="entry name" value="Cation_efflux_TMD_sf"/>
</dbReference>
<dbReference type="Pfam" id="PF16916">
    <property type="entry name" value="ZT_dimer"/>
    <property type="match status" value="1"/>
</dbReference>
<keyword evidence="5" id="KW-0862">Zinc</keyword>
<evidence type="ECO:0000313" key="13">
    <source>
        <dbReference type="EMBL" id="GHH14804.1"/>
    </source>
</evidence>
<dbReference type="InterPro" id="IPR036837">
    <property type="entry name" value="Cation_efflux_CTD_sf"/>
</dbReference>
<comment type="similarity">
    <text evidence="2">Belongs to the cation diffusion facilitator (CDF) transporter (TC 2.A.4) family. SLC30A subfamily.</text>
</comment>
<feature type="transmembrane region" description="Helical" evidence="10">
    <location>
        <begin position="227"/>
        <end position="248"/>
    </location>
</feature>
<keyword evidence="7" id="KW-0406">Ion transport</keyword>
<evidence type="ECO:0000256" key="8">
    <source>
        <dbReference type="ARBA" id="ARBA00023136"/>
    </source>
</evidence>
<feature type="transmembrane region" description="Helical" evidence="10">
    <location>
        <begin position="199"/>
        <end position="221"/>
    </location>
</feature>
<protein>
    <submittedName>
        <fullName evidence="13">Cobalt transporter</fullName>
    </submittedName>
</protein>
<evidence type="ECO:0000256" key="10">
    <source>
        <dbReference type="SAM" id="Phobius"/>
    </source>
</evidence>
<dbReference type="PANTHER" id="PTHR11562:SF17">
    <property type="entry name" value="RE54080P-RELATED"/>
    <property type="match status" value="1"/>
</dbReference>
<dbReference type="InterPro" id="IPR002524">
    <property type="entry name" value="Cation_efflux"/>
</dbReference>
<organism evidence="13 14">
    <name type="scientific">Sphingomonas glacialis</name>
    <dbReference type="NCBI Taxonomy" id="658225"/>
    <lineage>
        <taxon>Bacteria</taxon>
        <taxon>Pseudomonadati</taxon>
        <taxon>Pseudomonadota</taxon>
        <taxon>Alphaproteobacteria</taxon>
        <taxon>Sphingomonadales</taxon>
        <taxon>Sphingomonadaceae</taxon>
        <taxon>Sphingomonas</taxon>
    </lineage>
</organism>
<feature type="transmembrane region" description="Helical" evidence="10">
    <location>
        <begin position="167"/>
        <end position="187"/>
    </location>
</feature>
<evidence type="ECO:0000256" key="6">
    <source>
        <dbReference type="ARBA" id="ARBA00022989"/>
    </source>
</evidence>
<evidence type="ECO:0000259" key="12">
    <source>
        <dbReference type="Pfam" id="PF16916"/>
    </source>
</evidence>
<dbReference type="SUPFAM" id="SSF160240">
    <property type="entry name" value="Cation efflux protein cytoplasmic domain-like"/>
    <property type="match status" value="1"/>
</dbReference>
<evidence type="ECO:0000256" key="2">
    <source>
        <dbReference type="ARBA" id="ARBA00008873"/>
    </source>
</evidence>
<dbReference type="InterPro" id="IPR027470">
    <property type="entry name" value="Cation_efflux_CTD"/>
</dbReference>
<evidence type="ECO:0000256" key="9">
    <source>
        <dbReference type="SAM" id="MobiDB-lite"/>
    </source>
</evidence>
<keyword evidence="4 10" id="KW-0812">Transmembrane</keyword>
<evidence type="ECO:0000256" key="5">
    <source>
        <dbReference type="ARBA" id="ARBA00022906"/>
    </source>
</evidence>